<evidence type="ECO:0000256" key="5">
    <source>
        <dbReference type="ARBA" id="ARBA00031242"/>
    </source>
</evidence>
<dbReference type="PANTHER" id="PTHR11377:SF5">
    <property type="entry name" value="GLYCYLPEPTIDE N-TETRADECANOYLTRANSFERASE"/>
    <property type="match status" value="1"/>
</dbReference>
<evidence type="ECO:0000256" key="2">
    <source>
        <dbReference type="ARBA" id="ARBA00012923"/>
    </source>
</evidence>
<evidence type="ECO:0000256" key="6">
    <source>
        <dbReference type="SAM" id="MobiDB-lite"/>
    </source>
</evidence>
<dbReference type="GO" id="GO:0005737">
    <property type="term" value="C:cytoplasm"/>
    <property type="evidence" value="ECO:0007669"/>
    <property type="project" value="TreeGrafter"/>
</dbReference>
<feature type="domain" description="Glycylpeptide N-tetradecanoyltransferase N-terminal" evidence="7">
    <location>
        <begin position="117"/>
        <end position="270"/>
    </location>
</feature>
<organism evidence="8 9">
    <name type="scientific">Geodia barretti</name>
    <name type="common">Barrett's horny sponge</name>
    <dbReference type="NCBI Taxonomy" id="519541"/>
    <lineage>
        <taxon>Eukaryota</taxon>
        <taxon>Metazoa</taxon>
        <taxon>Porifera</taxon>
        <taxon>Demospongiae</taxon>
        <taxon>Heteroscleromorpha</taxon>
        <taxon>Tetractinellida</taxon>
        <taxon>Astrophorina</taxon>
        <taxon>Geodiidae</taxon>
        <taxon>Geodia</taxon>
    </lineage>
</organism>
<dbReference type="InterPro" id="IPR000903">
    <property type="entry name" value="NMT"/>
</dbReference>
<dbReference type="InterPro" id="IPR022676">
    <property type="entry name" value="NMT_N"/>
</dbReference>
<protein>
    <recommendedName>
        <fullName evidence="2">glycylpeptide N-tetradecanoyltransferase</fullName>
        <ecNumber evidence="2">2.3.1.97</ecNumber>
    </recommendedName>
    <alternativeName>
        <fullName evidence="5">Myristoyl-CoA:protein N-myristoyltransferase</fullName>
    </alternativeName>
</protein>
<dbReference type="Proteomes" id="UP001174909">
    <property type="component" value="Unassembled WGS sequence"/>
</dbReference>
<feature type="compositionally biased region" description="Basic and acidic residues" evidence="6">
    <location>
        <begin position="103"/>
        <end position="123"/>
    </location>
</feature>
<keyword evidence="4" id="KW-0012">Acyltransferase</keyword>
<feature type="region of interest" description="Disordered" evidence="6">
    <location>
        <begin position="91"/>
        <end position="123"/>
    </location>
</feature>
<dbReference type="AlphaFoldDB" id="A0AA35U2D7"/>
<proteinExistence type="inferred from homology"/>
<dbReference type="EMBL" id="CASHTH010004512">
    <property type="protein sequence ID" value="CAI8058413.1"/>
    <property type="molecule type" value="Genomic_DNA"/>
</dbReference>
<dbReference type="PANTHER" id="PTHR11377">
    <property type="entry name" value="N-MYRISTOYL TRANSFERASE"/>
    <property type="match status" value="1"/>
</dbReference>
<feature type="compositionally biased region" description="Basic residues" evidence="6">
    <location>
        <begin position="28"/>
        <end position="38"/>
    </location>
</feature>
<feature type="compositionally biased region" description="Acidic residues" evidence="6">
    <location>
        <begin position="1"/>
        <end position="16"/>
    </location>
</feature>
<sequence length="271" mass="30537">MAEGGEELSVPGEEEERGASPGETGKSKAGKKKRRGKKRGEPGAVAVAPTAEDTGPVLPARTAVPVTSVPKVSSKNLQELLHKLSVDERTKPHQFWDTQPVPKLEDKVDESGPLEPDKSEVREEPYSLSDKFIWDELDLNDDAQIGELYCLLNENYVEDEDNMFRFDYSKRFLCWALQPPGWKKVWHCGIRVCSNRKLVGFISAVPAHVRIKDHEQLMVEINFLCVHKKLRSKRVAPVLIKEITRRVNREGIFQAVYTAGVLLPKPISVCR</sequence>
<dbReference type="InterPro" id="IPR022678">
    <property type="entry name" value="NMT_CS"/>
</dbReference>
<evidence type="ECO:0000313" key="8">
    <source>
        <dbReference type="EMBL" id="CAI8058413.1"/>
    </source>
</evidence>
<evidence type="ECO:0000259" key="7">
    <source>
        <dbReference type="Pfam" id="PF01233"/>
    </source>
</evidence>
<evidence type="ECO:0000256" key="1">
    <source>
        <dbReference type="ARBA" id="ARBA00009469"/>
    </source>
</evidence>
<keyword evidence="3" id="KW-0808">Transferase</keyword>
<dbReference type="EC" id="2.3.1.97" evidence="2"/>
<evidence type="ECO:0000256" key="3">
    <source>
        <dbReference type="ARBA" id="ARBA00022679"/>
    </source>
</evidence>
<keyword evidence="9" id="KW-1185">Reference proteome</keyword>
<dbReference type="Pfam" id="PF01233">
    <property type="entry name" value="NMT"/>
    <property type="match status" value="1"/>
</dbReference>
<reference evidence="8" key="1">
    <citation type="submission" date="2023-03" db="EMBL/GenBank/DDBJ databases">
        <authorList>
            <person name="Steffen K."/>
            <person name="Cardenas P."/>
        </authorList>
    </citation>
    <scope>NUCLEOTIDE SEQUENCE</scope>
</reference>
<evidence type="ECO:0000256" key="4">
    <source>
        <dbReference type="ARBA" id="ARBA00023315"/>
    </source>
</evidence>
<dbReference type="PROSITE" id="PS00975">
    <property type="entry name" value="NMT_1"/>
    <property type="match status" value="1"/>
</dbReference>
<comment type="similarity">
    <text evidence="1">Belongs to the NMT family.</text>
</comment>
<dbReference type="InterPro" id="IPR016181">
    <property type="entry name" value="Acyl_CoA_acyltransferase"/>
</dbReference>
<gene>
    <name evidence="8" type="ORF">GBAR_LOCUS31764</name>
</gene>
<comment type="caution">
    <text evidence="8">The sequence shown here is derived from an EMBL/GenBank/DDBJ whole genome shotgun (WGS) entry which is preliminary data.</text>
</comment>
<dbReference type="GO" id="GO:0004379">
    <property type="term" value="F:glycylpeptide N-tetradecanoyltransferase activity"/>
    <property type="evidence" value="ECO:0007669"/>
    <property type="project" value="UniProtKB-EC"/>
</dbReference>
<feature type="region of interest" description="Disordered" evidence="6">
    <location>
        <begin position="1"/>
        <end position="71"/>
    </location>
</feature>
<dbReference type="Gene3D" id="3.40.630.170">
    <property type="match status" value="1"/>
</dbReference>
<accession>A0AA35U2D7</accession>
<dbReference type="SUPFAM" id="SSF55729">
    <property type="entry name" value="Acyl-CoA N-acyltransferases (Nat)"/>
    <property type="match status" value="1"/>
</dbReference>
<name>A0AA35U2D7_GEOBA</name>
<evidence type="ECO:0000313" key="9">
    <source>
        <dbReference type="Proteomes" id="UP001174909"/>
    </source>
</evidence>